<dbReference type="SUPFAM" id="SSF56300">
    <property type="entry name" value="Metallo-dependent phosphatases"/>
    <property type="match status" value="1"/>
</dbReference>
<evidence type="ECO:0000256" key="1">
    <source>
        <dbReference type="SAM" id="MobiDB-lite"/>
    </source>
</evidence>
<accession>A0A9P7KMG5</accession>
<reference evidence="2" key="2">
    <citation type="submission" date="2021-10" db="EMBL/GenBank/DDBJ databases">
        <title>Phylogenomics reveals ancestral predisposition of the termite-cultivated fungus Termitomyces towards a domesticated lifestyle.</title>
        <authorList>
            <person name="Auxier B."/>
            <person name="Grum-Grzhimaylo A."/>
            <person name="Cardenas M.E."/>
            <person name="Lodge J.D."/>
            <person name="Laessoe T."/>
            <person name="Pedersen O."/>
            <person name="Smith M.E."/>
            <person name="Kuyper T.W."/>
            <person name="Franco-Molano E.A."/>
            <person name="Baroni T.J."/>
            <person name="Aanen D.K."/>
        </authorList>
    </citation>
    <scope>NUCLEOTIDE SEQUENCE</scope>
    <source>
        <strain evidence="2">D49</strain>
    </source>
</reference>
<protein>
    <recommendedName>
        <fullName evidence="4">Calcineurin-like phosphoesterase domain-containing protein</fullName>
    </recommendedName>
</protein>
<evidence type="ECO:0008006" key="4">
    <source>
        <dbReference type="Google" id="ProtNLM"/>
    </source>
</evidence>
<dbReference type="OrthoDB" id="550558at2759"/>
<sequence length="288" mass="31263">MQTALETPITTAAADSTGTVHIQLLSDLHLEIERTPTKGGSGDGGGDGLYEFDFPARADTLALLGDIRLTRLFDWLRAQLARFKTVLYVPGNHEPEPYWSSPEESNQKLAEFAEEHNGSGASASPSPGLGRFVLLNRRTRYDLSPHLTILGCTLWSRLAPGDLDILRWALADFRRIARFGPERYLALHAQDAAWVRWGGRSLGGAWWCLRIMRRRWGGTGDPRYRARGCGRGAGVGKEGGGGAGGRRGTGRRGRRGPDALGVCDGDGGPGVLGRWRAGVDVWAHALVL</sequence>
<dbReference type="PANTHER" id="PTHR37844">
    <property type="entry name" value="SER/THR PROTEIN PHOSPHATASE SUPERFAMILY (AFU_ORTHOLOGUE AFUA_1G14840)"/>
    <property type="match status" value="1"/>
</dbReference>
<dbReference type="AlphaFoldDB" id="A0A9P7KMG5"/>
<evidence type="ECO:0000313" key="2">
    <source>
        <dbReference type="EMBL" id="KAG5652561.1"/>
    </source>
</evidence>
<gene>
    <name evidence="2" type="ORF">H0H81_004570</name>
</gene>
<reference evidence="2" key="1">
    <citation type="submission" date="2021-02" db="EMBL/GenBank/DDBJ databases">
        <authorList>
            <person name="Nieuwenhuis M."/>
            <person name="Van De Peppel L.J.J."/>
        </authorList>
    </citation>
    <scope>NUCLEOTIDE SEQUENCE</scope>
    <source>
        <strain evidence="2">D49</strain>
    </source>
</reference>
<feature type="compositionally biased region" description="Gly residues" evidence="1">
    <location>
        <begin position="235"/>
        <end position="247"/>
    </location>
</feature>
<feature type="region of interest" description="Disordered" evidence="1">
    <location>
        <begin position="235"/>
        <end position="260"/>
    </location>
</feature>
<evidence type="ECO:0000313" key="3">
    <source>
        <dbReference type="Proteomes" id="UP000717328"/>
    </source>
</evidence>
<dbReference type="PANTHER" id="PTHR37844:SF2">
    <property type="entry name" value="SER_THR PROTEIN PHOSPHATASE SUPERFAMILY (AFU_ORTHOLOGUE AFUA_1G14840)"/>
    <property type="match status" value="1"/>
</dbReference>
<name>A0A9P7KMG5_9AGAR</name>
<dbReference type="EMBL" id="JABCKI010000116">
    <property type="protein sequence ID" value="KAG5652561.1"/>
    <property type="molecule type" value="Genomic_DNA"/>
</dbReference>
<organism evidence="2 3">
    <name type="scientific">Sphagnurus paluster</name>
    <dbReference type="NCBI Taxonomy" id="117069"/>
    <lineage>
        <taxon>Eukaryota</taxon>
        <taxon>Fungi</taxon>
        <taxon>Dikarya</taxon>
        <taxon>Basidiomycota</taxon>
        <taxon>Agaricomycotina</taxon>
        <taxon>Agaricomycetes</taxon>
        <taxon>Agaricomycetidae</taxon>
        <taxon>Agaricales</taxon>
        <taxon>Tricholomatineae</taxon>
        <taxon>Lyophyllaceae</taxon>
        <taxon>Sphagnurus</taxon>
    </lineage>
</organism>
<dbReference type="InterPro" id="IPR029052">
    <property type="entry name" value="Metallo-depent_PP-like"/>
</dbReference>
<comment type="caution">
    <text evidence="2">The sequence shown here is derived from an EMBL/GenBank/DDBJ whole genome shotgun (WGS) entry which is preliminary data.</text>
</comment>
<proteinExistence type="predicted"/>
<keyword evidence="3" id="KW-1185">Reference proteome</keyword>
<dbReference type="Proteomes" id="UP000717328">
    <property type="component" value="Unassembled WGS sequence"/>
</dbReference>